<dbReference type="GeneID" id="115925068"/>
<dbReference type="AlphaFoldDB" id="A0A7M7NZK3"/>
<organism evidence="1 2">
    <name type="scientific">Strongylocentrotus purpuratus</name>
    <name type="common">Purple sea urchin</name>
    <dbReference type="NCBI Taxonomy" id="7668"/>
    <lineage>
        <taxon>Eukaryota</taxon>
        <taxon>Metazoa</taxon>
        <taxon>Echinodermata</taxon>
        <taxon>Eleutherozoa</taxon>
        <taxon>Echinozoa</taxon>
        <taxon>Echinoidea</taxon>
        <taxon>Euechinoidea</taxon>
        <taxon>Echinacea</taxon>
        <taxon>Camarodonta</taxon>
        <taxon>Echinidea</taxon>
        <taxon>Strongylocentrotidae</taxon>
        <taxon>Strongylocentrotus</taxon>
    </lineage>
</organism>
<evidence type="ECO:0000313" key="1">
    <source>
        <dbReference type="EnsemblMetazoa" id="XP_030844078"/>
    </source>
</evidence>
<protein>
    <submittedName>
        <fullName evidence="1">Uncharacterized protein</fullName>
    </submittedName>
</protein>
<dbReference type="EnsemblMetazoa" id="XM_030988218">
    <property type="protein sequence ID" value="XP_030844078"/>
    <property type="gene ID" value="LOC115925068"/>
</dbReference>
<dbReference type="InParanoid" id="A0A7M7NZK3"/>
<proteinExistence type="predicted"/>
<reference evidence="1" key="2">
    <citation type="submission" date="2021-01" db="UniProtKB">
        <authorList>
            <consortium name="EnsemblMetazoa"/>
        </authorList>
    </citation>
    <scope>IDENTIFICATION</scope>
</reference>
<evidence type="ECO:0000313" key="2">
    <source>
        <dbReference type="Proteomes" id="UP000007110"/>
    </source>
</evidence>
<dbReference type="Proteomes" id="UP000007110">
    <property type="component" value="Unassembled WGS sequence"/>
</dbReference>
<reference evidence="2" key="1">
    <citation type="submission" date="2015-02" db="EMBL/GenBank/DDBJ databases">
        <title>Genome sequencing for Strongylocentrotus purpuratus.</title>
        <authorList>
            <person name="Murali S."/>
            <person name="Liu Y."/>
            <person name="Vee V."/>
            <person name="English A."/>
            <person name="Wang M."/>
            <person name="Skinner E."/>
            <person name="Han Y."/>
            <person name="Muzny D.M."/>
            <person name="Worley K.C."/>
            <person name="Gibbs R.A."/>
        </authorList>
    </citation>
    <scope>NUCLEOTIDE SEQUENCE</scope>
</reference>
<accession>A0A7M7NZK3</accession>
<sequence>MTSPTGAVEAVGGIFEAEVGLTILMPDTMISAMVSGGSGGMVLASVNFTSGSPDERRIEMTTEPRNSGFTSGSLDECMMDMPPPRCNSGITPTQHRACLAITTLFLFYTTLLLL</sequence>
<name>A0A7M7NZK3_STRPU</name>
<dbReference type="KEGG" id="spu:115925068"/>
<dbReference type="RefSeq" id="XP_030844078.1">
    <property type="nucleotide sequence ID" value="XM_030988218.1"/>
</dbReference>
<keyword evidence="2" id="KW-1185">Reference proteome</keyword>